<keyword evidence="5" id="KW-0964">Secreted</keyword>
<evidence type="ECO:0000313" key="8">
    <source>
        <dbReference type="EMBL" id="MFK7161614.1"/>
    </source>
</evidence>
<dbReference type="RefSeq" id="WP_405340772.1">
    <property type="nucleotide sequence ID" value="NZ_JBANFI010000007.1"/>
</dbReference>
<keyword evidence="8" id="KW-0282">Flagellum</keyword>
<evidence type="ECO:0000256" key="4">
    <source>
        <dbReference type="ARBA" id="ARBA00023143"/>
    </source>
</evidence>
<keyword evidence="9" id="KW-1185">Reference proteome</keyword>
<comment type="subunit">
    <text evidence="2 5">Homopentamer.</text>
</comment>
<keyword evidence="3" id="KW-0175">Coiled coil</keyword>
<dbReference type="InterPro" id="IPR003481">
    <property type="entry name" value="FliD_N"/>
</dbReference>
<name>A0ABW8Q0M5_9GAMM</name>
<comment type="subcellular location">
    <subcellularLocation>
        <location evidence="5">Secreted</location>
    </subcellularLocation>
    <subcellularLocation>
        <location evidence="5">Bacterial flagellum</location>
    </subcellularLocation>
</comment>
<gene>
    <name evidence="8" type="primary">fliD</name>
    <name evidence="8" type="ORF">V6U78_11260</name>
</gene>
<feature type="domain" description="Flagellar hook-associated protein 2 N-terminal" evidence="6">
    <location>
        <begin position="11"/>
        <end position="108"/>
    </location>
</feature>
<keyword evidence="4 5" id="KW-0975">Bacterial flagellum</keyword>
<dbReference type="Pfam" id="PF07195">
    <property type="entry name" value="FliD_C"/>
    <property type="match status" value="1"/>
</dbReference>
<comment type="similarity">
    <text evidence="1 5">Belongs to the FliD family.</text>
</comment>
<dbReference type="PANTHER" id="PTHR30288">
    <property type="entry name" value="FLAGELLAR CAP/ASSEMBLY PROTEIN FLID"/>
    <property type="match status" value="1"/>
</dbReference>
<sequence>MNPVSFQGIGSGMPVQEIVDATLAAEAAPIYRMEENKEFAQVQLSAYAELASRLNQLNAAMNQLNSPEKFQQLAAQSSQPQLFTAQADHLAGATLGNYQIEVLAEARADRFVSESLSAEDTFAEDATLEINGVTLEIGGLTADQVREKINSHEDLRGVASANLVNEGNGQVRLTVNASQTGNDGRLTIHSDALTASDLSTDPAADLDARIRVDGIESRSSTNTFANVISGVTINVAAGAGNLPAEQRIGNLNVDQDKQAIKDNIDAFVMAYNDVIIHLNEAKKGPLGGEGVVRSIETQLRNELYTPTGGKPENMLALIGIETYVDPSYDPKNPNPQNGTLRIDSAKLNAALDEDFDRVAHIIGHPEEGYAARFGALADSMTKTTVVEGQLQKGLIETRTDGLNNEIKRIDDRIEAQLMRLDQMEQRLYRQFAAADAMAANMNATGMFIQQQMAGLPGYTR</sequence>
<protein>
    <recommendedName>
        <fullName evidence="5">Flagellar hook-associated protein 2</fullName>
        <shortName evidence="5">HAP2</shortName>
    </recommendedName>
    <alternativeName>
        <fullName evidence="5">Flagellar cap protein</fullName>
    </alternativeName>
</protein>
<evidence type="ECO:0000256" key="3">
    <source>
        <dbReference type="ARBA" id="ARBA00023054"/>
    </source>
</evidence>
<evidence type="ECO:0000256" key="1">
    <source>
        <dbReference type="ARBA" id="ARBA00009764"/>
    </source>
</evidence>
<keyword evidence="8" id="KW-0966">Cell projection</keyword>
<organism evidence="8 9">
    <name type="scientific">Marinospirillum alkalitolerans</name>
    <dbReference type="NCBI Taxonomy" id="3123374"/>
    <lineage>
        <taxon>Bacteria</taxon>
        <taxon>Pseudomonadati</taxon>
        <taxon>Pseudomonadota</taxon>
        <taxon>Gammaproteobacteria</taxon>
        <taxon>Oceanospirillales</taxon>
        <taxon>Oceanospirillaceae</taxon>
        <taxon>Marinospirillum</taxon>
    </lineage>
</organism>
<dbReference type="InterPro" id="IPR010809">
    <property type="entry name" value="FliD_C"/>
</dbReference>
<comment type="caution">
    <text evidence="8">The sequence shown here is derived from an EMBL/GenBank/DDBJ whole genome shotgun (WGS) entry which is preliminary data.</text>
</comment>
<proteinExistence type="inferred from homology"/>
<comment type="function">
    <text evidence="5">Required for morphogenesis and for the elongation of the flagellar filament by facilitating polymerization of the flagellin monomers at the tip of growing filament. Forms a capping structure, which prevents flagellin subunits (transported through the central channel of the flagellum) from leaking out without polymerization at the distal end.</text>
</comment>
<dbReference type="Pfam" id="PF02465">
    <property type="entry name" value="FliD_N"/>
    <property type="match status" value="1"/>
</dbReference>
<dbReference type="Proteomes" id="UP001621714">
    <property type="component" value="Unassembled WGS sequence"/>
</dbReference>
<evidence type="ECO:0000256" key="5">
    <source>
        <dbReference type="RuleBase" id="RU362066"/>
    </source>
</evidence>
<keyword evidence="8" id="KW-0969">Cilium</keyword>
<dbReference type="EMBL" id="JBANFI010000007">
    <property type="protein sequence ID" value="MFK7161614.1"/>
    <property type="molecule type" value="Genomic_DNA"/>
</dbReference>
<accession>A0ABW8Q0M5</accession>
<dbReference type="InterPro" id="IPR040026">
    <property type="entry name" value="FliD"/>
</dbReference>
<feature type="domain" description="Flagellar hook-associated protein 2 C-terminal" evidence="7">
    <location>
        <begin position="207"/>
        <end position="443"/>
    </location>
</feature>
<dbReference type="PANTHER" id="PTHR30288:SF0">
    <property type="entry name" value="FLAGELLAR HOOK-ASSOCIATED PROTEIN 2"/>
    <property type="match status" value="1"/>
</dbReference>
<evidence type="ECO:0000259" key="6">
    <source>
        <dbReference type="Pfam" id="PF02465"/>
    </source>
</evidence>
<evidence type="ECO:0000259" key="7">
    <source>
        <dbReference type="Pfam" id="PF07195"/>
    </source>
</evidence>
<evidence type="ECO:0000313" key="9">
    <source>
        <dbReference type="Proteomes" id="UP001621714"/>
    </source>
</evidence>
<evidence type="ECO:0000256" key="2">
    <source>
        <dbReference type="ARBA" id="ARBA00011255"/>
    </source>
</evidence>
<reference evidence="8 9" key="1">
    <citation type="submission" date="2024-02" db="EMBL/GenBank/DDBJ databases">
        <title>Marinospirillum sp. MEB 164 isolated from Lonar lake sediment.</title>
        <authorList>
            <person name="Joshi A."/>
            <person name="Thite S."/>
        </authorList>
    </citation>
    <scope>NUCLEOTIDE SEQUENCE [LARGE SCALE GENOMIC DNA]</scope>
    <source>
        <strain evidence="8 9">MEB164</strain>
    </source>
</reference>